<dbReference type="CDD" id="cd00796">
    <property type="entry name" value="INT_Rci_Hp1_C"/>
    <property type="match status" value="1"/>
</dbReference>
<dbReference type="Pfam" id="PF00589">
    <property type="entry name" value="Phage_integrase"/>
    <property type="match status" value="1"/>
</dbReference>
<evidence type="ECO:0000313" key="5">
    <source>
        <dbReference type="EMBL" id="AQS88995.1"/>
    </source>
</evidence>
<name>A0A1U9KT75_9PROT</name>
<organism evidence="5 6">
    <name type="scientific">Neoasaia chiangmaiensis</name>
    <dbReference type="NCBI Taxonomy" id="320497"/>
    <lineage>
        <taxon>Bacteria</taxon>
        <taxon>Pseudomonadati</taxon>
        <taxon>Pseudomonadota</taxon>
        <taxon>Alphaproteobacteria</taxon>
        <taxon>Acetobacterales</taxon>
        <taxon>Acetobacteraceae</taxon>
        <taxon>Neoasaia</taxon>
    </lineage>
</organism>
<gene>
    <name evidence="5" type="ORF">A0U93_14910</name>
</gene>
<proteinExistence type="inferred from homology"/>
<evidence type="ECO:0000313" key="6">
    <source>
        <dbReference type="Proteomes" id="UP000188604"/>
    </source>
</evidence>
<protein>
    <submittedName>
        <fullName evidence="5">Uncharacterized protein</fullName>
    </submittedName>
</protein>
<comment type="similarity">
    <text evidence="1">Belongs to the 'phage' integrase family.</text>
</comment>
<dbReference type="InterPro" id="IPR013762">
    <property type="entry name" value="Integrase-like_cat_sf"/>
</dbReference>
<dbReference type="SUPFAM" id="SSF56349">
    <property type="entry name" value="DNA breaking-rejoining enzymes"/>
    <property type="match status" value="1"/>
</dbReference>
<dbReference type="EMBL" id="CP014691">
    <property type="protein sequence ID" value="AQS88995.1"/>
    <property type="molecule type" value="Genomic_DNA"/>
</dbReference>
<keyword evidence="3" id="KW-0238">DNA-binding</keyword>
<reference evidence="5 6" key="1">
    <citation type="submission" date="2016-03" db="EMBL/GenBank/DDBJ databases">
        <title>Acetic acid bacteria sequencing.</title>
        <authorList>
            <person name="Brandt J."/>
            <person name="Jakob F."/>
            <person name="Vogel R.F."/>
        </authorList>
    </citation>
    <scope>NUCLEOTIDE SEQUENCE [LARGE SCALE GENOMIC DNA]</scope>
    <source>
        <strain evidence="5 6">NBRC 101099</strain>
    </source>
</reference>
<dbReference type="InterPro" id="IPR002104">
    <property type="entry name" value="Integrase_catalytic"/>
</dbReference>
<dbReference type="GO" id="GO:0015074">
    <property type="term" value="P:DNA integration"/>
    <property type="evidence" value="ECO:0007669"/>
    <property type="project" value="UniProtKB-KW"/>
</dbReference>
<dbReference type="KEGG" id="nch:A0U93_14910"/>
<dbReference type="OrthoDB" id="9808346at2"/>
<evidence type="ECO:0000256" key="4">
    <source>
        <dbReference type="ARBA" id="ARBA00023172"/>
    </source>
</evidence>
<dbReference type="Gene3D" id="1.10.443.10">
    <property type="entry name" value="Intergrase catalytic core"/>
    <property type="match status" value="1"/>
</dbReference>
<keyword evidence="6" id="KW-1185">Reference proteome</keyword>
<evidence type="ECO:0000256" key="1">
    <source>
        <dbReference type="ARBA" id="ARBA00008857"/>
    </source>
</evidence>
<dbReference type="Proteomes" id="UP000188604">
    <property type="component" value="Chromosome"/>
</dbReference>
<evidence type="ECO:0000256" key="2">
    <source>
        <dbReference type="ARBA" id="ARBA00022908"/>
    </source>
</evidence>
<dbReference type="RefSeq" id="WP_077808054.1">
    <property type="nucleotide sequence ID" value="NZ_BJXS01000001.1"/>
</dbReference>
<evidence type="ECO:0000256" key="3">
    <source>
        <dbReference type="ARBA" id="ARBA00023125"/>
    </source>
</evidence>
<accession>A0A1U9KT75</accession>
<sequence>MSTGGEGWLAEHFVPPAMEQSSKSLSRFGGHSLSAKRLKCRRSICCVISRQRDKWLSKAEADRLLEAEIDEHARLFIMLALYSGVRFGVILSLTWQQVDLVSGVINFGRGTGNKGRAIVPMVPDLHAAMRIAVGIRTTDSVIEYRDKYVKSIKTGFHMSVTRAGLGHVTPHSLRHTCATWLMMKGMPFEMVAKFLGNSVEMIERVYGHHSPDWLRRAAEALSGLSDSPEFSVPTGPESLSARFRKT</sequence>
<dbReference type="PANTHER" id="PTHR30349">
    <property type="entry name" value="PHAGE INTEGRASE-RELATED"/>
    <property type="match status" value="1"/>
</dbReference>
<keyword evidence="4" id="KW-0233">DNA recombination</keyword>
<dbReference type="GO" id="GO:0003677">
    <property type="term" value="F:DNA binding"/>
    <property type="evidence" value="ECO:0007669"/>
    <property type="project" value="UniProtKB-KW"/>
</dbReference>
<keyword evidence="2" id="KW-0229">DNA integration</keyword>
<dbReference type="InterPro" id="IPR011010">
    <property type="entry name" value="DNA_brk_join_enz"/>
</dbReference>
<dbReference type="PROSITE" id="PS51898">
    <property type="entry name" value="TYR_RECOMBINASE"/>
    <property type="match status" value="1"/>
</dbReference>
<dbReference type="AlphaFoldDB" id="A0A1U9KT75"/>
<dbReference type="GO" id="GO:0006310">
    <property type="term" value="P:DNA recombination"/>
    <property type="evidence" value="ECO:0007669"/>
    <property type="project" value="UniProtKB-KW"/>
</dbReference>
<dbReference type="InterPro" id="IPR050090">
    <property type="entry name" value="Tyrosine_recombinase_XerCD"/>
</dbReference>
<dbReference type="PANTHER" id="PTHR30349:SF41">
    <property type="entry name" value="INTEGRASE_RECOMBINASE PROTEIN MJ0367-RELATED"/>
    <property type="match status" value="1"/>
</dbReference>